<dbReference type="GO" id="GO:0006508">
    <property type="term" value="P:proteolysis"/>
    <property type="evidence" value="ECO:0007669"/>
    <property type="project" value="UniProtKB-KW"/>
</dbReference>
<proteinExistence type="inferred from homology"/>
<sequence length="437" mass="48024">MSKKWFYVLVSIFTLLLVNPVQAETSSVNFKDVSTFQSEITYLAENGIISGYDSETFGPNRTLTRAEAVIMIMNTFDISDYVPGENPFSDVSEGMKAFKAIQFAAENGIVNGFEDGTFRPYETLTRGQMAQILTNAYGLKGSNGKAFSDTVGHRFESAISTVAAHRFTIGYDDGSYRPNTGMKRMDFAAFLARAINPIFLPEYTPTEMTAEELSVWSERTVEVDVYKDGELLQYGTGFITESGLIATAYHVVAGGDEVYIYTEDGVEYAVEGVAFSDIDNDLALLKPEYILPYPSIPMASSEQITEFETVYSFGLPYGFPEYVQSEGNVLAIHDVEYEGKMYKLIEYNSEVVAGSSGGPIVNVYGQAIGLNSSGFEDMPTLNFSPVLDNLISADAEFKAKAWDEIEVVEISTLPLQPGFEEVKEAAEEASVETEPAA</sequence>
<dbReference type="SUPFAM" id="SSF50494">
    <property type="entry name" value="Trypsin-like serine proteases"/>
    <property type="match status" value="1"/>
</dbReference>
<keyword evidence="4 5" id="KW-0720">Serine protease</keyword>
<keyword evidence="1 5" id="KW-0645">Protease</keyword>
<comment type="similarity">
    <text evidence="5">Belongs to the peptidase S1B family.</text>
</comment>
<gene>
    <name evidence="7" type="ORF">SAMN05877753_101684</name>
</gene>
<dbReference type="InterPro" id="IPR051465">
    <property type="entry name" value="Cell_Envelope_Struct_Comp"/>
</dbReference>
<keyword evidence="8" id="KW-1185">Reference proteome</keyword>
<dbReference type="PANTHER" id="PTHR43308:SF5">
    <property type="entry name" value="S-LAYER PROTEIN _ PEPTIDOGLYCAN ENDO-BETA-N-ACETYLGLUCOSAMINIDASE"/>
    <property type="match status" value="1"/>
</dbReference>
<evidence type="ECO:0000256" key="2">
    <source>
        <dbReference type="ARBA" id="ARBA00022729"/>
    </source>
</evidence>
<dbReference type="PROSITE" id="PS51272">
    <property type="entry name" value="SLH"/>
    <property type="match status" value="2"/>
</dbReference>
<dbReference type="OrthoDB" id="185675at2"/>
<dbReference type="Gene3D" id="2.40.10.120">
    <property type="match status" value="1"/>
</dbReference>
<name>A0A285CJ37_9BACI</name>
<dbReference type="GO" id="GO:0008236">
    <property type="term" value="F:serine-type peptidase activity"/>
    <property type="evidence" value="ECO:0007669"/>
    <property type="project" value="UniProtKB-KW"/>
</dbReference>
<dbReference type="AlphaFoldDB" id="A0A285CJ37"/>
<dbReference type="EC" id="3.4.21.-" evidence="5"/>
<dbReference type="Pfam" id="PF13365">
    <property type="entry name" value="Trypsin_2"/>
    <property type="match status" value="1"/>
</dbReference>
<evidence type="ECO:0000313" key="8">
    <source>
        <dbReference type="Proteomes" id="UP000219546"/>
    </source>
</evidence>
<feature type="domain" description="SLH" evidence="6">
    <location>
        <begin position="23"/>
        <end position="83"/>
    </location>
</feature>
<evidence type="ECO:0000259" key="6">
    <source>
        <dbReference type="PROSITE" id="PS51272"/>
    </source>
</evidence>
<evidence type="ECO:0000256" key="1">
    <source>
        <dbReference type="ARBA" id="ARBA00022670"/>
    </source>
</evidence>
<organism evidence="7 8">
    <name type="scientific">Bacillus oleivorans</name>
    <dbReference type="NCBI Taxonomy" id="1448271"/>
    <lineage>
        <taxon>Bacteria</taxon>
        <taxon>Bacillati</taxon>
        <taxon>Bacillota</taxon>
        <taxon>Bacilli</taxon>
        <taxon>Bacillales</taxon>
        <taxon>Bacillaceae</taxon>
        <taxon>Bacillus</taxon>
    </lineage>
</organism>
<dbReference type="PRINTS" id="PR00839">
    <property type="entry name" value="V8PROTEASE"/>
</dbReference>
<dbReference type="InterPro" id="IPR009003">
    <property type="entry name" value="Peptidase_S1_PA"/>
</dbReference>
<dbReference type="InterPro" id="IPR008256">
    <property type="entry name" value="Peptidase_S1B"/>
</dbReference>
<evidence type="ECO:0000313" key="7">
    <source>
        <dbReference type="EMBL" id="SNX67365.1"/>
    </source>
</evidence>
<reference evidence="7 8" key="1">
    <citation type="submission" date="2017-08" db="EMBL/GenBank/DDBJ databases">
        <authorList>
            <person name="de Groot N.N."/>
        </authorList>
    </citation>
    <scope>NUCLEOTIDE SEQUENCE [LARGE SCALE GENOMIC DNA]</scope>
    <source>
        <strain evidence="7 8">JC228</strain>
    </source>
</reference>
<dbReference type="Proteomes" id="UP000219546">
    <property type="component" value="Unassembled WGS sequence"/>
</dbReference>
<accession>A0A285CJ37</accession>
<feature type="signal peptide" evidence="5">
    <location>
        <begin position="1"/>
        <end position="23"/>
    </location>
</feature>
<evidence type="ECO:0000256" key="3">
    <source>
        <dbReference type="ARBA" id="ARBA00022801"/>
    </source>
</evidence>
<feature type="domain" description="SLH" evidence="6">
    <location>
        <begin position="84"/>
        <end position="147"/>
    </location>
</feature>
<dbReference type="EMBL" id="OAOP01000001">
    <property type="protein sequence ID" value="SNX67365.1"/>
    <property type="molecule type" value="Genomic_DNA"/>
</dbReference>
<dbReference type="Pfam" id="PF00395">
    <property type="entry name" value="SLH"/>
    <property type="match status" value="3"/>
</dbReference>
<keyword evidence="2 5" id="KW-0732">Signal</keyword>
<keyword evidence="3 5" id="KW-0378">Hydrolase</keyword>
<dbReference type="InterPro" id="IPR001119">
    <property type="entry name" value="SLH_dom"/>
</dbReference>
<dbReference type="RefSeq" id="WP_142305183.1">
    <property type="nucleotide sequence ID" value="NZ_JBEPMQ010000003.1"/>
</dbReference>
<evidence type="ECO:0000256" key="5">
    <source>
        <dbReference type="RuleBase" id="RU004296"/>
    </source>
</evidence>
<protein>
    <recommendedName>
        <fullName evidence="5">Serine protease</fullName>
        <ecNumber evidence="5">3.4.21.-</ecNumber>
    </recommendedName>
</protein>
<evidence type="ECO:0000256" key="4">
    <source>
        <dbReference type="ARBA" id="ARBA00022825"/>
    </source>
</evidence>
<feature type="chain" id="PRO_5011822241" description="Serine protease" evidence="5">
    <location>
        <begin position="24"/>
        <end position="437"/>
    </location>
</feature>
<dbReference type="PANTHER" id="PTHR43308">
    <property type="entry name" value="OUTER MEMBRANE PROTEIN ALPHA-RELATED"/>
    <property type="match status" value="1"/>
</dbReference>